<reference evidence="2 3" key="1">
    <citation type="journal article" date="2014" name="Genome Announc.">
        <title>Draft genome sequence of the pathogenic fungus Scedosporium apiospermum.</title>
        <authorList>
            <person name="Vandeputte P."/>
            <person name="Ghamrawi S."/>
            <person name="Rechenmann M."/>
            <person name="Iltis A."/>
            <person name="Giraud S."/>
            <person name="Fleury M."/>
            <person name="Thornton C."/>
            <person name="Delhaes L."/>
            <person name="Meyer W."/>
            <person name="Papon N."/>
            <person name="Bouchara J.P."/>
        </authorList>
    </citation>
    <scope>NUCLEOTIDE SEQUENCE [LARGE SCALE GENOMIC DNA]</scope>
    <source>
        <strain evidence="2 3">IHEM 14462</strain>
    </source>
</reference>
<protein>
    <recommendedName>
        <fullName evidence="4">Cysteine-rich transmembrane CYSTM domain-containing protein</fullName>
    </recommendedName>
</protein>
<dbReference type="AlphaFoldDB" id="A0A084G6H9"/>
<dbReference type="GeneID" id="27724460"/>
<dbReference type="HOGENOM" id="CLU_178661_1_0_1"/>
<comment type="caution">
    <text evidence="2">The sequence shown here is derived from an EMBL/GenBank/DDBJ whole genome shotgun (WGS) entry which is preliminary data.</text>
</comment>
<feature type="compositionally biased region" description="Basic and acidic residues" evidence="1">
    <location>
        <begin position="1"/>
        <end position="35"/>
    </location>
</feature>
<dbReference type="RefSeq" id="XP_016642740.1">
    <property type="nucleotide sequence ID" value="XM_016787725.1"/>
</dbReference>
<organism evidence="2 3">
    <name type="scientific">Pseudallescheria apiosperma</name>
    <name type="common">Scedosporium apiospermum</name>
    <dbReference type="NCBI Taxonomy" id="563466"/>
    <lineage>
        <taxon>Eukaryota</taxon>
        <taxon>Fungi</taxon>
        <taxon>Dikarya</taxon>
        <taxon>Ascomycota</taxon>
        <taxon>Pezizomycotina</taxon>
        <taxon>Sordariomycetes</taxon>
        <taxon>Hypocreomycetidae</taxon>
        <taxon>Microascales</taxon>
        <taxon>Microascaceae</taxon>
        <taxon>Scedosporium</taxon>
    </lineage>
</organism>
<evidence type="ECO:0000313" key="3">
    <source>
        <dbReference type="Proteomes" id="UP000028545"/>
    </source>
</evidence>
<evidence type="ECO:0000256" key="1">
    <source>
        <dbReference type="SAM" id="MobiDB-lite"/>
    </source>
</evidence>
<dbReference type="KEGG" id="sapo:SAPIO_CDS5388"/>
<dbReference type="Proteomes" id="UP000028545">
    <property type="component" value="Unassembled WGS sequence"/>
</dbReference>
<feature type="region of interest" description="Disordered" evidence="1">
    <location>
        <begin position="1"/>
        <end position="49"/>
    </location>
</feature>
<name>A0A084G6H9_PSEDA</name>
<evidence type="ECO:0000313" key="2">
    <source>
        <dbReference type="EMBL" id="KEZ42941.1"/>
    </source>
</evidence>
<accession>A0A084G6H9</accession>
<keyword evidence="3" id="KW-1185">Reference proteome</keyword>
<evidence type="ECO:0008006" key="4">
    <source>
        <dbReference type="Google" id="ProtNLM"/>
    </source>
</evidence>
<proteinExistence type="predicted"/>
<gene>
    <name evidence="2" type="ORF">SAPIO_CDS5388</name>
</gene>
<dbReference type="VEuPathDB" id="FungiDB:SAPIO_CDS5388"/>
<dbReference type="EMBL" id="JOWA01000098">
    <property type="protein sequence ID" value="KEZ42941.1"/>
    <property type="molecule type" value="Genomic_DNA"/>
</dbReference>
<sequence length="78" mass="8379">MDARRDADKRTEDVVRKPEAVAKRTETRVLDEQPRPQEPMSMSAGGDKGRLRGGGDTGAICCGICAGLACFECLDCCC</sequence>